<dbReference type="GO" id="GO:0005975">
    <property type="term" value="P:carbohydrate metabolic process"/>
    <property type="evidence" value="ECO:0007669"/>
    <property type="project" value="UniProtKB-ARBA"/>
</dbReference>
<dbReference type="InterPro" id="IPR001434">
    <property type="entry name" value="OmcB-like_DUF11"/>
</dbReference>
<keyword evidence="4" id="KW-1185">Reference proteome</keyword>
<feature type="domain" description="DUF11" evidence="2">
    <location>
        <begin position="31"/>
        <end position="147"/>
    </location>
</feature>
<evidence type="ECO:0000256" key="1">
    <source>
        <dbReference type="SAM" id="SignalP"/>
    </source>
</evidence>
<dbReference type="Proteomes" id="UP000377595">
    <property type="component" value="Unassembled WGS sequence"/>
</dbReference>
<dbReference type="InterPro" id="IPR013783">
    <property type="entry name" value="Ig-like_fold"/>
</dbReference>
<dbReference type="Pfam" id="PF01345">
    <property type="entry name" value="DUF11"/>
    <property type="match status" value="1"/>
</dbReference>
<gene>
    <name evidence="3" type="ORF">Aple_063910</name>
</gene>
<dbReference type="EMBL" id="BLAF01000042">
    <property type="protein sequence ID" value="GES23492.1"/>
    <property type="molecule type" value="Genomic_DNA"/>
</dbReference>
<evidence type="ECO:0000259" key="2">
    <source>
        <dbReference type="Pfam" id="PF01345"/>
    </source>
</evidence>
<dbReference type="RefSeq" id="WP_155348384.1">
    <property type="nucleotide sequence ID" value="NZ_BAAAHM010000006.1"/>
</dbReference>
<evidence type="ECO:0000313" key="3">
    <source>
        <dbReference type="EMBL" id="GES23492.1"/>
    </source>
</evidence>
<protein>
    <recommendedName>
        <fullName evidence="2">DUF11 domain-containing protein</fullName>
    </recommendedName>
</protein>
<dbReference type="Gene3D" id="2.60.40.10">
    <property type="entry name" value="Immunoglobulins"/>
    <property type="match status" value="1"/>
</dbReference>
<dbReference type="AlphaFoldDB" id="A0A5M3XR16"/>
<dbReference type="InterPro" id="IPR047589">
    <property type="entry name" value="DUF11_rpt"/>
</dbReference>
<feature type="signal peptide" evidence="1">
    <location>
        <begin position="1"/>
        <end position="23"/>
    </location>
</feature>
<name>A0A5M3XR16_9ACTN</name>
<comment type="caution">
    <text evidence="3">The sequence shown here is derived from an EMBL/GenBank/DDBJ whole genome shotgun (WGS) entry which is preliminary data.</text>
</comment>
<organism evidence="3 4">
    <name type="scientific">Acrocarpospora pleiomorpha</name>
    <dbReference type="NCBI Taxonomy" id="90975"/>
    <lineage>
        <taxon>Bacteria</taxon>
        <taxon>Bacillati</taxon>
        <taxon>Actinomycetota</taxon>
        <taxon>Actinomycetes</taxon>
        <taxon>Streptosporangiales</taxon>
        <taxon>Streptosporangiaceae</taxon>
        <taxon>Acrocarpospora</taxon>
    </lineage>
</organism>
<evidence type="ECO:0000313" key="4">
    <source>
        <dbReference type="Proteomes" id="UP000377595"/>
    </source>
</evidence>
<feature type="chain" id="PRO_5024329314" description="DUF11 domain-containing protein" evidence="1">
    <location>
        <begin position="24"/>
        <end position="278"/>
    </location>
</feature>
<sequence>MGRWVVAALVSLLTGVAAPPARAEGPFGGADLTVKIQSFPPIAQPGQTITYRVTVGNAGPGDAVLPVLTVRIPRDVEIMSVDVAECQPGRGYNEVVCRSPRDILAGGKGGVTITGLVRPSASGPLRAHATLSSEVVDADEKNNQVNALTKVDDGADLAVRLAPARRAARPGEEYSVDAVVHNRGPREVRDAIVYVQSGRARFLTGTGARCQIRAELIGCELPPIRSGASARFQLAFRAPERPVRTQATVYSRDLGDRRPANNQAHLRLAVPLSPAKSR</sequence>
<accession>A0A5M3XR16</accession>
<dbReference type="OrthoDB" id="3504995at2"/>
<proteinExistence type="predicted"/>
<dbReference type="NCBIfam" id="TIGR01451">
    <property type="entry name" value="B_ant_repeat"/>
    <property type="match status" value="1"/>
</dbReference>
<keyword evidence="1" id="KW-0732">Signal</keyword>
<reference evidence="3 4" key="1">
    <citation type="submission" date="2019-10" db="EMBL/GenBank/DDBJ databases">
        <title>Whole genome shotgun sequence of Acrocarpospora pleiomorpha NBRC 16267.</title>
        <authorList>
            <person name="Ichikawa N."/>
            <person name="Kimura A."/>
            <person name="Kitahashi Y."/>
            <person name="Komaki H."/>
            <person name="Oguchi A."/>
        </authorList>
    </citation>
    <scope>NUCLEOTIDE SEQUENCE [LARGE SCALE GENOMIC DNA]</scope>
    <source>
        <strain evidence="3 4">NBRC 16267</strain>
    </source>
</reference>